<gene>
    <name evidence="1" type="ORF">S01H1_06082</name>
</gene>
<reference evidence="1" key="1">
    <citation type="journal article" date="2014" name="Front. Microbiol.">
        <title>High frequency of phylogenetically diverse reductive dehalogenase-homologous genes in deep subseafloor sedimentary metagenomes.</title>
        <authorList>
            <person name="Kawai M."/>
            <person name="Futagami T."/>
            <person name="Toyoda A."/>
            <person name="Takaki Y."/>
            <person name="Nishi S."/>
            <person name="Hori S."/>
            <person name="Arai W."/>
            <person name="Tsubouchi T."/>
            <person name="Morono Y."/>
            <person name="Uchiyama I."/>
            <person name="Ito T."/>
            <person name="Fujiyama A."/>
            <person name="Inagaki F."/>
            <person name="Takami H."/>
        </authorList>
    </citation>
    <scope>NUCLEOTIDE SEQUENCE</scope>
    <source>
        <strain evidence="1">Expedition CK06-06</strain>
    </source>
</reference>
<proteinExistence type="predicted"/>
<accession>X0SBQ7</accession>
<evidence type="ECO:0000313" key="1">
    <source>
        <dbReference type="EMBL" id="GAF78444.1"/>
    </source>
</evidence>
<protein>
    <submittedName>
        <fullName evidence="1">Uncharacterized protein</fullName>
    </submittedName>
</protein>
<name>X0SBQ7_9ZZZZ</name>
<dbReference type="EMBL" id="BARS01003157">
    <property type="protein sequence ID" value="GAF78444.1"/>
    <property type="molecule type" value="Genomic_DNA"/>
</dbReference>
<dbReference type="AlphaFoldDB" id="X0SBQ7"/>
<comment type="caution">
    <text evidence="1">The sequence shown here is derived from an EMBL/GenBank/DDBJ whole genome shotgun (WGS) entry which is preliminary data.</text>
</comment>
<sequence length="291" mass="34597">MMSHRQPTEAEVRAKIDAIKDKEYRYAFMYQHLICGRISEMCGRYAPRGTSFAEMEFEVPIFKQRTFGDEEVTVVEPTPVPAVMFIAKTAKREGRLRPCAVPLDPKYEPWAQPMLDYFKEFGNDYPFMFHEKFEHSIRYAQWEAEKAFDGFMWPMVKYTRSEKRPYGQEMVITKRYGDTGYEEYLVELADGKRYWTYDKEFVREPDEVLARWKPFRSHCLRKRRIVTLTMDHEFDGIDAAYFGGWTESGRDKTIPVALKHYLHMDLGSAEESLDLLKKMAKRYFYKLCKVI</sequence>
<organism evidence="1">
    <name type="scientific">marine sediment metagenome</name>
    <dbReference type="NCBI Taxonomy" id="412755"/>
    <lineage>
        <taxon>unclassified sequences</taxon>
        <taxon>metagenomes</taxon>
        <taxon>ecological metagenomes</taxon>
    </lineage>
</organism>